<dbReference type="InterPro" id="IPR000195">
    <property type="entry name" value="Rab-GAP-TBC_dom"/>
</dbReference>
<evidence type="ECO:0000259" key="1">
    <source>
        <dbReference type="PROSITE" id="PS50086"/>
    </source>
</evidence>
<dbReference type="Proteomes" id="UP000287651">
    <property type="component" value="Unassembled WGS sequence"/>
</dbReference>
<dbReference type="InterPro" id="IPR035969">
    <property type="entry name" value="Rab-GAP_TBC_sf"/>
</dbReference>
<dbReference type="Gene3D" id="1.10.472.80">
    <property type="entry name" value="Ypt/Rab-GAP domain of gyp1p, domain 3"/>
    <property type="match status" value="1"/>
</dbReference>
<dbReference type="SUPFAM" id="SSF47923">
    <property type="entry name" value="Ypt/Rab-GAP domain of gyp1p"/>
    <property type="match status" value="1"/>
</dbReference>
<accession>A0A427B016</accession>
<dbReference type="EMBL" id="AMZH03000830">
    <property type="protein sequence ID" value="RRT81765.1"/>
    <property type="molecule type" value="Genomic_DNA"/>
</dbReference>
<dbReference type="PROSITE" id="PS50086">
    <property type="entry name" value="TBC_RABGAP"/>
    <property type="match status" value="1"/>
</dbReference>
<gene>
    <name evidence="2" type="ORF">B296_00020512</name>
</gene>
<sequence length="316" mass="35963">MMHSSIGTGNLAYIVGSKVMDVRTLSKDNHDGKSVTTSGYASNDTTIKLDSYTDMDNDYTDNVFSYRKKSSCNSTELVSTRMSTDSAAYNYCSRKSESEINEPQYDSESFYDFPPLPVTNLFEKDGGDESESKKHKKHGDRTFVFEGTTRLRNQHMYSFQINNNEDLIMESDFPSASNNESNLLHLDGQKCVEGTKEIMFEKDVVNGLRILDVPQAGAMGETPTNALVITNEDRVSEWLWTLHRIGNLRENFQMEGPTGVMKQLQTLWKILELIDGEMFGHLTAIGAESLHFAFRMLLVLFRRELSFDEALRMWEV</sequence>
<protein>
    <recommendedName>
        <fullName evidence="1">Rab-GAP TBC domain-containing protein</fullName>
    </recommendedName>
</protein>
<dbReference type="AlphaFoldDB" id="A0A427B016"/>
<comment type="caution">
    <text evidence="2">The sequence shown here is derived from an EMBL/GenBank/DDBJ whole genome shotgun (WGS) entry which is preliminary data.</text>
</comment>
<proteinExistence type="predicted"/>
<feature type="domain" description="Rab-GAP TBC" evidence="1">
    <location>
        <begin position="1"/>
        <end position="316"/>
    </location>
</feature>
<dbReference type="PANTHER" id="PTHR22957">
    <property type="entry name" value="TBC1 DOMAIN FAMILY MEMBER GTPASE-ACTIVATING PROTEIN"/>
    <property type="match status" value="1"/>
</dbReference>
<dbReference type="Pfam" id="PF00566">
    <property type="entry name" value="RabGAP-TBC"/>
    <property type="match status" value="1"/>
</dbReference>
<organism evidence="2 3">
    <name type="scientific">Ensete ventricosum</name>
    <name type="common">Abyssinian banana</name>
    <name type="synonym">Musa ensete</name>
    <dbReference type="NCBI Taxonomy" id="4639"/>
    <lineage>
        <taxon>Eukaryota</taxon>
        <taxon>Viridiplantae</taxon>
        <taxon>Streptophyta</taxon>
        <taxon>Embryophyta</taxon>
        <taxon>Tracheophyta</taxon>
        <taxon>Spermatophyta</taxon>
        <taxon>Magnoliopsida</taxon>
        <taxon>Liliopsida</taxon>
        <taxon>Zingiberales</taxon>
        <taxon>Musaceae</taxon>
        <taxon>Ensete</taxon>
    </lineage>
</organism>
<name>A0A427B016_ENSVE</name>
<reference evidence="2 3" key="1">
    <citation type="journal article" date="2014" name="Agronomy (Basel)">
        <title>A Draft Genome Sequence for Ensete ventricosum, the Drought-Tolerant Tree Against Hunger.</title>
        <authorList>
            <person name="Harrison J."/>
            <person name="Moore K.A."/>
            <person name="Paszkiewicz K."/>
            <person name="Jones T."/>
            <person name="Grant M."/>
            <person name="Ambacheew D."/>
            <person name="Muzemil S."/>
            <person name="Studholme D.J."/>
        </authorList>
    </citation>
    <scope>NUCLEOTIDE SEQUENCE [LARGE SCALE GENOMIC DNA]</scope>
</reference>
<evidence type="ECO:0000313" key="2">
    <source>
        <dbReference type="EMBL" id="RRT81765.1"/>
    </source>
</evidence>
<evidence type="ECO:0000313" key="3">
    <source>
        <dbReference type="Proteomes" id="UP000287651"/>
    </source>
</evidence>
<dbReference type="GO" id="GO:0005096">
    <property type="term" value="F:GTPase activator activity"/>
    <property type="evidence" value="ECO:0007669"/>
    <property type="project" value="TreeGrafter"/>
</dbReference>
<dbReference type="PANTHER" id="PTHR22957:SF456">
    <property type="entry name" value="YPT_RAB-GAP DOMAIN OF GYP1P SUPERFAMILY PROTEIN"/>
    <property type="match status" value="1"/>
</dbReference>